<dbReference type="Proteomes" id="UP001580430">
    <property type="component" value="Unassembled WGS sequence"/>
</dbReference>
<accession>A0ABV5C137</accession>
<name>A0ABV5C137_9BACL</name>
<reference evidence="1 2" key="1">
    <citation type="submission" date="2024-09" db="EMBL/GenBank/DDBJ databases">
        <title>Paenibacillus zeirhizospherea sp. nov., isolated from surface of the maize (Zea mays) roots in a horticulture field, Hungary.</title>
        <authorList>
            <person name="Marton D."/>
            <person name="Farkas M."/>
            <person name="Bedics A."/>
            <person name="Toth E."/>
            <person name="Tancsics A."/>
            <person name="Boka K."/>
            <person name="Marati G."/>
            <person name="Kriszt B."/>
            <person name="Cserhati M."/>
        </authorList>
    </citation>
    <scope>NUCLEOTIDE SEQUENCE [LARGE SCALE GENOMIC DNA]</scope>
    <source>
        <strain evidence="1 2">JCM 18446</strain>
    </source>
</reference>
<dbReference type="RefSeq" id="WP_375520274.1">
    <property type="nucleotide sequence ID" value="NZ_JBHIRY010000009.1"/>
</dbReference>
<evidence type="ECO:0000313" key="1">
    <source>
        <dbReference type="EMBL" id="MFB5761131.1"/>
    </source>
</evidence>
<dbReference type="EMBL" id="JBHIRY010000009">
    <property type="protein sequence ID" value="MFB5761131.1"/>
    <property type="molecule type" value="Genomic_DNA"/>
</dbReference>
<organism evidence="1 2">
    <name type="scientific">Paenibacillus medicaginis</name>
    <dbReference type="NCBI Taxonomy" id="1470560"/>
    <lineage>
        <taxon>Bacteria</taxon>
        <taxon>Bacillati</taxon>
        <taxon>Bacillota</taxon>
        <taxon>Bacilli</taxon>
        <taxon>Bacillales</taxon>
        <taxon>Paenibacillaceae</taxon>
        <taxon>Paenibacillus</taxon>
    </lineage>
</organism>
<evidence type="ECO:0000313" key="2">
    <source>
        <dbReference type="Proteomes" id="UP001580430"/>
    </source>
</evidence>
<comment type="caution">
    <text evidence="1">The sequence shown here is derived from an EMBL/GenBank/DDBJ whole genome shotgun (WGS) entry which is preliminary data.</text>
</comment>
<proteinExistence type="predicted"/>
<keyword evidence="2" id="KW-1185">Reference proteome</keyword>
<sequence>MKAEVKFTSRFSGITFFEVDVTLTSKVYRVTVNLSEMQRIGVTKSANGYRKVENWLNSEVGKKYLAEKLILESKE</sequence>
<gene>
    <name evidence="1" type="ORF">ACE5LO_12085</name>
</gene>
<protein>
    <submittedName>
        <fullName evidence="1">Uncharacterized protein</fullName>
    </submittedName>
</protein>